<organism evidence="1 2">
    <name type="scientific">Candidatus Mycoplasma haematobovis</name>
    <dbReference type="NCBI Taxonomy" id="432608"/>
    <lineage>
        <taxon>Bacteria</taxon>
        <taxon>Bacillati</taxon>
        <taxon>Mycoplasmatota</taxon>
        <taxon>Mollicutes</taxon>
        <taxon>Mycoplasmataceae</taxon>
        <taxon>Mycoplasma</taxon>
    </lineage>
</organism>
<dbReference type="STRING" id="432608.A6V39_03835"/>
<dbReference type="Proteomes" id="UP000077623">
    <property type="component" value="Unassembled WGS sequence"/>
</dbReference>
<dbReference type="AlphaFoldDB" id="A0A1A9QCQ8"/>
<evidence type="ECO:0000313" key="2">
    <source>
        <dbReference type="Proteomes" id="UP000077623"/>
    </source>
</evidence>
<dbReference type="RefSeq" id="WP_187150404.1">
    <property type="nucleotide sequence ID" value="NZ_LWUJ01000012.1"/>
</dbReference>
<evidence type="ECO:0000313" key="1">
    <source>
        <dbReference type="EMBL" id="OAL10018.1"/>
    </source>
</evidence>
<dbReference type="EMBL" id="LWUJ01000012">
    <property type="protein sequence ID" value="OAL10018.1"/>
    <property type="molecule type" value="Genomic_DNA"/>
</dbReference>
<gene>
    <name evidence="1" type="ORF">A6V39_03835</name>
</gene>
<reference evidence="2" key="1">
    <citation type="submission" date="2016-04" db="EMBL/GenBank/DDBJ databases">
        <authorList>
            <person name="Quiroz-Castaneda R.E."/>
            <person name="Martinez-Ocampo F."/>
        </authorList>
    </citation>
    <scope>NUCLEOTIDE SEQUENCE [LARGE SCALE GENOMIC DNA]</scope>
    <source>
        <strain evidence="2">INIFAP01</strain>
    </source>
</reference>
<sequence>MINKLWLVLGTMVASAWAGVGGYYLFHQPSSKEKTIDQWLDVATRGKKITKSNKGVAAAVQKWKNYIAESTNIFGVSDWSTSKNTQETVPNTFVDACDTQLTIKVENKLDQKYKNYITYCTTA</sequence>
<name>A0A1A9QCQ8_9MOLU</name>
<comment type="caution">
    <text evidence="1">The sequence shown here is derived from an EMBL/GenBank/DDBJ whole genome shotgun (WGS) entry which is preliminary data.</text>
</comment>
<proteinExistence type="predicted"/>
<accession>A0A1A9QCQ8</accession>
<keyword evidence="2" id="KW-1185">Reference proteome</keyword>
<protein>
    <submittedName>
        <fullName evidence="1">Uncharacterized protein</fullName>
    </submittedName>
</protein>